<reference evidence="1" key="1">
    <citation type="submission" date="2022-12" db="EMBL/GenBank/DDBJ databases">
        <authorList>
            <person name="Petersen C."/>
        </authorList>
    </citation>
    <scope>NUCLEOTIDE SEQUENCE</scope>
    <source>
        <strain evidence="1">IBT 35673</strain>
    </source>
</reference>
<comment type="caution">
    <text evidence="1">The sequence shown here is derived from an EMBL/GenBank/DDBJ whole genome shotgun (WGS) entry which is preliminary data.</text>
</comment>
<dbReference type="InterPro" id="IPR029044">
    <property type="entry name" value="Nucleotide-diphossugar_trans"/>
</dbReference>
<dbReference type="AlphaFoldDB" id="A0A9W9UD93"/>
<gene>
    <name evidence="1" type="ORF">N7452_007142</name>
</gene>
<organism evidence="1 2">
    <name type="scientific">Penicillium brevicompactum</name>
    <dbReference type="NCBI Taxonomy" id="5074"/>
    <lineage>
        <taxon>Eukaryota</taxon>
        <taxon>Fungi</taxon>
        <taxon>Dikarya</taxon>
        <taxon>Ascomycota</taxon>
        <taxon>Pezizomycotina</taxon>
        <taxon>Eurotiomycetes</taxon>
        <taxon>Eurotiomycetidae</taxon>
        <taxon>Eurotiales</taxon>
        <taxon>Aspergillaceae</taxon>
        <taxon>Penicillium</taxon>
    </lineage>
</organism>
<evidence type="ECO:0000313" key="1">
    <source>
        <dbReference type="EMBL" id="KAJ5334739.1"/>
    </source>
</evidence>
<sequence length="342" mass="39247">MGLPRQRTFPKPWQTIFLLFVGTFIVKTLVTLPCWELDSALGSLNHVDWSRFAYVQYATSTSHICNSLMIFESLDRLQAKADRVMIYPVEYSLEDSDNRAAGHLLRKARDQYNVQLVPAEIQSRASGDGMDSASFLCFRREVANPDTSRSNLGQQLYQATGFQSNTHMDELFLMQPCPVAMPLAYWRSANDSFMTSALMLVTPSTSEFGRVMNATQRSDETIYDMEIMNNLYQDRALVIPHNPYILLTGEFRSSDHANYLGEGNNNWNPDDVLQKAKYLHFSDWPVPKPANEPSDHILQEKQPSCHSNPITGELDDCRDRDRWLEFYADYSRRREKICGLDV</sequence>
<accession>A0A9W9UD93</accession>
<dbReference type="SUPFAM" id="SSF53448">
    <property type="entry name" value="Nucleotide-diphospho-sugar transferases"/>
    <property type="match status" value="1"/>
</dbReference>
<reference evidence="1" key="2">
    <citation type="journal article" date="2023" name="IMA Fungus">
        <title>Comparative genomic study of the Penicillium genus elucidates a diverse pangenome and 15 lateral gene transfer events.</title>
        <authorList>
            <person name="Petersen C."/>
            <person name="Sorensen T."/>
            <person name="Nielsen M.R."/>
            <person name="Sondergaard T.E."/>
            <person name="Sorensen J.L."/>
            <person name="Fitzpatrick D.A."/>
            <person name="Frisvad J.C."/>
            <person name="Nielsen K.L."/>
        </authorList>
    </citation>
    <scope>NUCLEOTIDE SEQUENCE</scope>
    <source>
        <strain evidence="1">IBT 35673</strain>
    </source>
</reference>
<protein>
    <submittedName>
        <fullName evidence="1">Nucleotide-diphospho-sugar transferase</fullName>
    </submittedName>
</protein>
<dbReference type="Proteomes" id="UP001147695">
    <property type="component" value="Unassembled WGS sequence"/>
</dbReference>
<evidence type="ECO:0000313" key="2">
    <source>
        <dbReference type="Proteomes" id="UP001147695"/>
    </source>
</evidence>
<proteinExistence type="predicted"/>
<keyword evidence="1" id="KW-0808">Transferase</keyword>
<dbReference type="GO" id="GO:0016740">
    <property type="term" value="F:transferase activity"/>
    <property type="evidence" value="ECO:0007669"/>
    <property type="project" value="UniProtKB-KW"/>
</dbReference>
<name>A0A9W9UD93_PENBR</name>
<dbReference type="Gene3D" id="3.90.550.10">
    <property type="entry name" value="Spore Coat Polysaccharide Biosynthesis Protein SpsA, Chain A"/>
    <property type="match status" value="1"/>
</dbReference>
<dbReference type="EMBL" id="JAPZBQ010000004">
    <property type="protein sequence ID" value="KAJ5334739.1"/>
    <property type="molecule type" value="Genomic_DNA"/>
</dbReference>